<protein>
    <recommendedName>
        <fullName evidence="10">Histidine kinase</fullName>
    </recommendedName>
</protein>
<dbReference type="EMBL" id="UOGE01000096">
    <property type="protein sequence ID" value="VAX24523.1"/>
    <property type="molecule type" value="Genomic_DNA"/>
</dbReference>
<keyword evidence="1" id="KW-0597">Phosphoprotein</keyword>
<dbReference type="Pfam" id="PF13185">
    <property type="entry name" value="GAF_2"/>
    <property type="match status" value="1"/>
</dbReference>
<evidence type="ECO:0000256" key="4">
    <source>
        <dbReference type="ARBA" id="ARBA00022777"/>
    </source>
</evidence>
<dbReference type="InterPro" id="IPR036890">
    <property type="entry name" value="HATPase_C_sf"/>
</dbReference>
<keyword evidence="3" id="KW-0547">Nucleotide-binding</keyword>
<dbReference type="GO" id="GO:0005524">
    <property type="term" value="F:ATP binding"/>
    <property type="evidence" value="ECO:0007669"/>
    <property type="project" value="UniProtKB-KW"/>
</dbReference>
<dbReference type="InterPro" id="IPR029016">
    <property type="entry name" value="GAF-like_dom_sf"/>
</dbReference>
<dbReference type="InterPro" id="IPR003018">
    <property type="entry name" value="GAF"/>
</dbReference>
<dbReference type="Pfam" id="PF13426">
    <property type="entry name" value="PAS_9"/>
    <property type="match status" value="1"/>
</dbReference>
<keyword evidence="2" id="KW-0808">Transferase</keyword>
<dbReference type="AlphaFoldDB" id="A0A3B1CIC1"/>
<dbReference type="SUPFAM" id="SSF55781">
    <property type="entry name" value="GAF domain-like"/>
    <property type="match status" value="1"/>
</dbReference>
<dbReference type="SMART" id="SM00091">
    <property type="entry name" value="PAS"/>
    <property type="match status" value="1"/>
</dbReference>
<sequence>MNATIDELKKERDTYANALAQSNESFQEKVKEFSIIKRIGESMRWNLDRKKICVELVDIITDETTCENCSLWLVEPGGMFIELVAARGQEDGAAGYYSSGSRNITSVKVNNWAVGWVAATGEPILIEDVTKNKRFSKPGASQKVNIRSLLCLPIKGEQGVIGAVNMSHPDAGAFSKEDERALSFITDQAALAFANLLLFERIQNFNEQLEKKVEERTSELKFSEGKYRSFMVNAGDAILVVESGGRKILEANSRALEYTGYQGEDLAGKDIRFLLGEDIENQFTQALAEGFGRIDSYPLTKSSGETIFVDITVNMISTEAGEMAHLIIRDITHRLKLEEKLKEYSEHLEELVYKRTEELKIAQGELIQASKMAAIGEMASGVVHEINNPMGVIRGYAEELLYRINKISPQNYNVEEILSSLETIVKQADRCQEITDTLLNFSRRQKMTVSAVDINEVIFQVIHFASHKAKEKDVKIINELASNIPTVLTDSCMLEQILLNLYLNAMDAIEDSGKITTTTSFYHSEVKISITDDGTGIAAENLPTIFDPFFTTKVSGQGTGLGLSICTRLIERLQGKITVESKPGEGATFSVTLPLKRTLEESKDI</sequence>
<dbReference type="SMART" id="SM00388">
    <property type="entry name" value="HisKA"/>
    <property type="match status" value="1"/>
</dbReference>
<dbReference type="SUPFAM" id="SSF55785">
    <property type="entry name" value="PYP-like sensor domain (PAS domain)"/>
    <property type="match status" value="1"/>
</dbReference>
<dbReference type="CDD" id="cd00130">
    <property type="entry name" value="PAS"/>
    <property type="match status" value="1"/>
</dbReference>
<reference evidence="9" key="1">
    <citation type="submission" date="2018-06" db="EMBL/GenBank/DDBJ databases">
        <authorList>
            <person name="Zhirakovskaya E."/>
        </authorList>
    </citation>
    <scope>NUCLEOTIDE SEQUENCE</scope>
</reference>
<evidence type="ECO:0008006" key="10">
    <source>
        <dbReference type="Google" id="ProtNLM"/>
    </source>
</evidence>
<dbReference type="InterPro" id="IPR036097">
    <property type="entry name" value="HisK_dim/P_sf"/>
</dbReference>
<evidence type="ECO:0000256" key="1">
    <source>
        <dbReference type="ARBA" id="ARBA00022553"/>
    </source>
</evidence>
<dbReference type="InterPro" id="IPR035965">
    <property type="entry name" value="PAS-like_dom_sf"/>
</dbReference>
<dbReference type="SMART" id="SM00387">
    <property type="entry name" value="HATPase_c"/>
    <property type="match status" value="1"/>
</dbReference>
<dbReference type="SUPFAM" id="SSF55874">
    <property type="entry name" value="ATPase domain of HSP90 chaperone/DNA topoisomerase II/histidine kinase"/>
    <property type="match status" value="1"/>
</dbReference>
<feature type="domain" description="Histidine kinase" evidence="7">
    <location>
        <begin position="381"/>
        <end position="597"/>
    </location>
</feature>
<dbReference type="CDD" id="cd00082">
    <property type="entry name" value="HisKA"/>
    <property type="match status" value="1"/>
</dbReference>
<dbReference type="PANTHER" id="PTHR43065">
    <property type="entry name" value="SENSOR HISTIDINE KINASE"/>
    <property type="match status" value="1"/>
</dbReference>
<evidence type="ECO:0000256" key="5">
    <source>
        <dbReference type="ARBA" id="ARBA00022840"/>
    </source>
</evidence>
<keyword evidence="4" id="KW-0418">Kinase</keyword>
<dbReference type="GO" id="GO:0000155">
    <property type="term" value="F:phosphorelay sensor kinase activity"/>
    <property type="evidence" value="ECO:0007669"/>
    <property type="project" value="InterPro"/>
</dbReference>
<evidence type="ECO:0000313" key="9">
    <source>
        <dbReference type="EMBL" id="VAX24523.1"/>
    </source>
</evidence>
<dbReference type="SUPFAM" id="SSF47384">
    <property type="entry name" value="Homodimeric domain of signal transducing histidine kinase"/>
    <property type="match status" value="1"/>
</dbReference>
<dbReference type="Gene3D" id="3.30.450.40">
    <property type="match status" value="1"/>
</dbReference>
<dbReference type="PRINTS" id="PR00344">
    <property type="entry name" value="BCTRLSENSOR"/>
</dbReference>
<evidence type="ECO:0000256" key="2">
    <source>
        <dbReference type="ARBA" id="ARBA00022679"/>
    </source>
</evidence>
<evidence type="ECO:0000259" key="7">
    <source>
        <dbReference type="PROSITE" id="PS50109"/>
    </source>
</evidence>
<keyword evidence="5" id="KW-0067">ATP-binding</keyword>
<dbReference type="Gene3D" id="1.10.287.130">
    <property type="match status" value="1"/>
</dbReference>
<dbReference type="Pfam" id="PF00512">
    <property type="entry name" value="HisKA"/>
    <property type="match status" value="1"/>
</dbReference>
<dbReference type="Pfam" id="PF02518">
    <property type="entry name" value="HATPase_c"/>
    <property type="match status" value="1"/>
</dbReference>
<dbReference type="PROSITE" id="PS50112">
    <property type="entry name" value="PAS"/>
    <property type="match status" value="1"/>
</dbReference>
<proteinExistence type="predicted"/>
<keyword evidence="6" id="KW-0902">Two-component regulatory system</keyword>
<dbReference type="InterPro" id="IPR004358">
    <property type="entry name" value="Sig_transdc_His_kin-like_C"/>
</dbReference>
<dbReference type="InterPro" id="IPR003661">
    <property type="entry name" value="HisK_dim/P_dom"/>
</dbReference>
<dbReference type="PANTHER" id="PTHR43065:SF10">
    <property type="entry name" value="PEROXIDE STRESS-ACTIVATED HISTIDINE KINASE MAK3"/>
    <property type="match status" value="1"/>
</dbReference>
<dbReference type="InterPro" id="IPR003594">
    <property type="entry name" value="HATPase_dom"/>
</dbReference>
<name>A0A3B1CIC1_9ZZZZ</name>
<dbReference type="SMART" id="SM00065">
    <property type="entry name" value="GAF"/>
    <property type="match status" value="1"/>
</dbReference>
<dbReference type="PROSITE" id="PS50109">
    <property type="entry name" value="HIS_KIN"/>
    <property type="match status" value="1"/>
</dbReference>
<dbReference type="Gene3D" id="3.30.450.20">
    <property type="entry name" value="PAS domain"/>
    <property type="match status" value="1"/>
</dbReference>
<dbReference type="Gene3D" id="3.30.565.10">
    <property type="entry name" value="Histidine kinase-like ATPase, C-terminal domain"/>
    <property type="match status" value="1"/>
</dbReference>
<evidence type="ECO:0000256" key="3">
    <source>
        <dbReference type="ARBA" id="ARBA00022741"/>
    </source>
</evidence>
<accession>A0A3B1CIC1</accession>
<gene>
    <name evidence="9" type="ORF">MNBD_NITROSPINAE02-1980</name>
</gene>
<feature type="domain" description="PAS" evidence="8">
    <location>
        <begin position="223"/>
        <end position="280"/>
    </location>
</feature>
<dbReference type="InterPro" id="IPR000014">
    <property type="entry name" value="PAS"/>
</dbReference>
<evidence type="ECO:0000256" key="6">
    <source>
        <dbReference type="ARBA" id="ARBA00023012"/>
    </source>
</evidence>
<evidence type="ECO:0000259" key="8">
    <source>
        <dbReference type="PROSITE" id="PS50112"/>
    </source>
</evidence>
<organism evidence="9">
    <name type="scientific">hydrothermal vent metagenome</name>
    <dbReference type="NCBI Taxonomy" id="652676"/>
    <lineage>
        <taxon>unclassified sequences</taxon>
        <taxon>metagenomes</taxon>
        <taxon>ecological metagenomes</taxon>
    </lineage>
</organism>
<dbReference type="NCBIfam" id="TIGR00229">
    <property type="entry name" value="sensory_box"/>
    <property type="match status" value="1"/>
</dbReference>
<dbReference type="InterPro" id="IPR005467">
    <property type="entry name" value="His_kinase_dom"/>
</dbReference>